<dbReference type="Proteomes" id="UP000247118">
    <property type="component" value="Chromosome"/>
</dbReference>
<dbReference type="Gene3D" id="1.10.10.60">
    <property type="entry name" value="Homeodomain-like"/>
    <property type="match status" value="2"/>
</dbReference>
<evidence type="ECO:0000313" key="8">
    <source>
        <dbReference type="Proteomes" id="UP000247118"/>
    </source>
</evidence>
<proteinExistence type="predicted"/>
<dbReference type="GO" id="GO:0003700">
    <property type="term" value="F:DNA-binding transcription factor activity"/>
    <property type="evidence" value="ECO:0007669"/>
    <property type="project" value="TreeGrafter"/>
</dbReference>
<reference evidence="7 8" key="1">
    <citation type="submission" date="2018-05" db="EMBL/GenBank/DDBJ databases">
        <title>Complete genome sequence of Gordonia terrae NRRL B-16283.</title>
        <authorList>
            <person name="Garlena R.A."/>
            <person name="Russell D.A."/>
            <person name="Hatfull G.F."/>
        </authorList>
    </citation>
    <scope>NUCLEOTIDE SEQUENCE [LARGE SCALE GENOMIC DNA]</scope>
    <source>
        <strain evidence="7 8">NRRL B-16283</strain>
    </source>
</reference>
<evidence type="ECO:0000256" key="3">
    <source>
        <dbReference type="ARBA" id="ARBA00023163"/>
    </source>
</evidence>
<evidence type="ECO:0000256" key="4">
    <source>
        <dbReference type="PROSITE-ProRule" id="PRU00335"/>
    </source>
</evidence>
<protein>
    <submittedName>
        <fullName evidence="7">TetR family transcriptional regulator</fullName>
    </submittedName>
</protein>
<sequence>MENCSPRLHDNRDSEASVQSAEPLTATTPPPERGQPGVASPTRPDRFVTAATTLFQDHGYRNVSMEQIGGAVGLTGPAVYRHFPSKQDILATALTTQVHTVRDFLSDAQDRGDTPVEQLGLFFDALSEMTAHRDASTLWNRERLHLSHADLDTMNAYFGVLTDKLACKICAARHDVDSMDAKLLATAALSVYSNAAQIRGSLTAKRLMKVQRAVTDSILGCELPRAPGPPVAQASHSRRSPAARRERILDAATQLFFDRGFRDVRIDEIAARAGVSVTTVYQEYAGKTVILGTVLRRGLEGLLSASIAALDGSSRTDALDVLLGTFVEFSLSSNGRILAVALRDAVYLPEESRIALGRTASDYTAEWTTAILAQTPGLSIDDAKALEKSLAGFACEVISSPELRSRPGIDSELRALAYGILSPSGLSRSHPRRSAH</sequence>
<dbReference type="PANTHER" id="PTHR30055">
    <property type="entry name" value="HTH-TYPE TRANSCRIPTIONAL REGULATOR RUTR"/>
    <property type="match status" value="1"/>
</dbReference>
<dbReference type="PROSITE" id="PS50977">
    <property type="entry name" value="HTH_TETR_2"/>
    <property type="match status" value="2"/>
</dbReference>
<dbReference type="Pfam" id="PF00440">
    <property type="entry name" value="TetR_N"/>
    <property type="match status" value="2"/>
</dbReference>
<dbReference type="InterPro" id="IPR001647">
    <property type="entry name" value="HTH_TetR"/>
</dbReference>
<dbReference type="SUPFAM" id="SSF46689">
    <property type="entry name" value="Homeodomain-like"/>
    <property type="match status" value="2"/>
</dbReference>
<feature type="domain" description="HTH tetR-type" evidence="6">
    <location>
        <begin position="41"/>
        <end position="101"/>
    </location>
</feature>
<dbReference type="AlphaFoldDB" id="A0AAD0KDB2"/>
<dbReference type="Gene3D" id="1.10.357.10">
    <property type="entry name" value="Tetracycline Repressor, domain 2"/>
    <property type="match status" value="2"/>
</dbReference>
<feature type="region of interest" description="Disordered" evidence="5">
    <location>
        <begin position="1"/>
        <end position="44"/>
    </location>
</feature>
<evidence type="ECO:0000256" key="1">
    <source>
        <dbReference type="ARBA" id="ARBA00023015"/>
    </source>
</evidence>
<feature type="domain" description="HTH tetR-type" evidence="6">
    <location>
        <begin position="242"/>
        <end position="302"/>
    </location>
</feature>
<feature type="DNA-binding region" description="H-T-H motif" evidence="4">
    <location>
        <begin position="265"/>
        <end position="284"/>
    </location>
</feature>
<accession>A0AAD0KDB2</accession>
<dbReference type="GO" id="GO:0000976">
    <property type="term" value="F:transcription cis-regulatory region binding"/>
    <property type="evidence" value="ECO:0007669"/>
    <property type="project" value="TreeGrafter"/>
</dbReference>
<evidence type="ECO:0000256" key="2">
    <source>
        <dbReference type="ARBA" id="ARBA00023125"/>
    </source>
</evidence>
<name>A0AAD0KDB2_9ACTN</name>
<evidence type="ECO:0000259" key="6">
    <source>
        <dbReference type="PROSITE" id="PS50977"/>
    </source>
</evidence>
<dbReference type="PANTHER" id="PTHR30055:SF234">
    <property type="entry name" value="HTH-TYPE TRANSCRIPTIONAL REGULATOR BETI"/>
    <property type="match status" value="1"/>
</dbReference>
<dbReference type="InterPro" id="IPR050109">
    <property type="entry name" value="HTH-type_TetR-like_transc_reg"/>
</dbReference>
<dbReference type="PRINTS" id="PR00455">
    <property type="entry name" value="HTHTETR"/>
</dbReference>
<organism evidence="7 8">
    <name type="scientific">Gordonia terrae</name>
    <dbReference type="NCBI Taxonomy" id="2055"/>
    <lineage>
        <taxon>Bacteria</taxon>
        <taxon>Bacillati</taxon>
        <taxon>Actinomycetota</taxon>
        <taxon>Actinomycetes</taxon>
        <taxon>Mycobacteriales</taxon>
        <taxon>Gordoniaceae</taxon>
        <taxon>Gordonia</taxon>
    </lineage>
</organism>
<dbReference type="InterPro" id="IPR009057">
    <property type="entry name" value="Homeodomain-like_sf"/>
</dbReference>
<evidence type="ECO:0000256" key="5">
    <source>
        <dbReference type="SAM" id="MobiDB-lite"/>
    </source>
</evidence>
<keyword evidence="3" id="KW-0804">Transcription</keyword>
<gene>
    <name evidence="7" type="ORF">DLJ61_25395</name>
</gene>
<dbReference type="InterPro" id="IPR023772">
    <property type="entry name" value="DNA-bd_HTH_TetR-type_CS"/>
</dbReference>
<keyword evidence="1" id="KW-0805">Transcription regulation</keyword>
<dbReference type="EMBL" id="CP029604">
    <property type="protein sequence ID" value="AWO86398.1"/>
    <property type="molecule type" value="Genomic_DNA"/>
</dbReference>
<feature type="DNA-binding region" description="H-T-H motif" evidence="4">
    <location>
        <begin position="64"/>
        <end position="83"/>
    </location>
</feature>
<evidence type="ECO:0000313" key="7">
    <source>
        <dbReference type="EMBL" id="AWO86398.1"/>
    </source>
</evidence>
<dbReference type="PROSITE" id="PS01081">
    <property type="entry name" value="HTH_TETR_1"/>
    <property type="match status" value="1"/>
</dbReference>
<keyword evidence="2 4" id="KW-0238">DNA-binding</keyword>